<accession>A0A2R2MLM1</accession>
<keyword evidence="6" id="KW-1133">Transmembrane helix</keyword>
<dbReference type="CDD" id="cd00033">
    <property type="entry name" value="CCP"/>
    <property type="match status" value="1"/>
</dbReference>
<dbReference type="SMART" id="SM00032">
    <property type="entry name" value="CCP"/>
    <property type="match status" value="2"/>
</dbReference>
<evidence type="ECO:0000256" key="3">
    <source>
        <dbReference type="ARBA" id="ARBA00023157"/>
    </source>
</evidence>
<evidence type="ECO:0000256" key="5">
    <source>
        <dbReference type="PROSITE-ProRule" id="PRU00302"/>
    </source>
</evidence>
<evidence type="ECO:0000313" key="8">
    <source>
        <dbReference type="Proteomes" id="UP000085678"/>
    </source>
</evidence>
<dbReference type="SUPFAM" id="SSF57535">
    <property type="entry name" value="Complement control module/SCR domain"/>
    <property type="match status" value="2"/>
</dbReference>
<dbReference type="InParanoid" id="A0A2R2MLM1"/>
<dbReference type="KEGG" id="lak:112041669"/>
<dbReference type="PANTHER" id="PTHR19325">
    <property type="entry name" value="COMPLEMENT COMPONENT-RELATED SUSHI DOMAIN-CONTAINING"/>
    <property type="match status" value="1"/>
</dbReference>
<dbReference type="PANTHER" id="PTHR19325:SF575">
    <property type="entry name" value="LOCOMOTION-RELATED PROTEIN HIKARU GENKI"/>
    <property type="match status" value="1"/>
</dbReference>
<dbReference type="Proteomes" id="UP000085678">
    <property type="component" value="Unplaced"/>
</dbReference>
<dbReference type="AlphaFoldDB" id="A0A2R2MLM1"/>
<evidence type="ECO:0000256" key="6">
    <source>
        <dbReference type="SAM" id="Phobius"/>
    </source>
</evidence>
<dbReference type="Gene3D" id="2.10.70.10">
    <property type="entry name" value="Complement Module, domain 1"/>
    <property type="match status" value="1"/>
</dbReference>
<keyword evidence="6" id="KW-0472">Membrane</keyword>
<comment type="caution">
    <text evidence="5">Lacks conserved residue(s) required for the propagation of feature annotation.</text>
</comment>
<evidence type="ECO:0000256" key="2">
    <source>
        <dbReference type="ARBA" id="ARBA00022737"/>
    </source>
</evidence>
<keyword evidence="6" id="KW-0812">Transmembrane</keyword>
<keyword evidence="1 5" id="KW-0768">Sushi</keyword>
<dbReference type="OrthoDB" id="6103690at2759"/>
<name>A0A2R2MLM1_LINAN</name>
<evidence type="ECO:0000256" key="1">
    <source>
        <dbReference type="ARBA" id="ARBA00022659"/>
    </source>
</evidence>
<keyword evidence="3 5" id="KW-1015">Disulfide bond</keyword>
<keyword evidence="2" id="KW-0677">Repeat</keyword>
<dbReference type="GeneID" id="112041669"/>
<dbReference type="InterPro" id="IPR050350">
    <property type="entry name" value="Compl-Cell_Adhes-Reg"/>
</dbReference>
<feature type="disulfide bond" evidence="5">
    <location>
        <begin position="95"/>
        <end position="138"/>
    </location>
</feature>
<dbReference type="PROSITE" id="PS50923">
    <property type="entry name" value="SUSHI"/>
    <property type="match status" value="1"/>
</dbReference>
<gene>
    <name evidence="9" type="primary">LOC112041669</name>
</gene>
<dbReference type="Pfam" id="PF00084">
    <property type="entry name" value="Sushi"/>
    <property type="match status" value="1"/>
</dbReference>
<organism evidence="8 9">
    <name type="scientific">Lingula anatina</name>
    <name type="common">Brachiopod</name>
    <name type="synonym">Lingula unguis</name>
    <dbReference type="NCBI Taxonomy" id="7574"/>
    <lineage>
        <taxon>Eukaryota</taxon>
        <taxon>Metazoa</taxon>
        <taxon>Spiralia</taxon>
        <taxon>Lophotrochozoa</taxon>
        <taxon>Brachiopoda</taxon>
        <taxon>Linguliformea</taxon>
        <taxon>Lingulata</taxon>
        <taxon>Lingulida</taxon>
        <taxon>Linguloidea</taxon>
        <taxon>Lingulidae</taxon>
        <taxon>Lingula</taxon>
    </lineage>
</organism>
<feature type="domain" description="Sushi" evidence="7">
    <location>
        <begin position="93"/>
        <end position="153"/>
    </location>
</feature>
<keyword evidence="8" id="KW-1185">Reference proteome</keyword>
<protein>
    <submittedName>
        <fullName evidence="9">Complement receptor type 1-like</fullName>
    </submittedName>
</protein>
<dbReference type="InterPro" id="IPR000436">
    <property type="entry name" value="Sushi_SCR_CCP_dom"/>
</dbReference>
<evidence type="ECO:0000313" key="9">
    <source>
        <dbReference type="RefSeq" id="XP_023930952.1"/>
    </source>
</evidence>
<sequence>MLSPISTATKAATGVSVALSVDHSSIQTFPNVLDSDILSTISTAATAATGVFTHTETSNNFTHLSTENITTTAPTIGEGNTTIPNTYTTSVPSECPRVPEIPHASHNTNSTAIGTVVEYTCDEGYALVSTSTSGGIECLNNGTWSTSNVQCELIVCTIPSDVTEITIVSKPEIILYNKWVAYSCLNGFVFPDDDVNRRVRCVSKTRWIPDFIGCSNTSLGLPKSSRRLGNPRMEAPLAGFIGTFGLAIIGTIIAFIVATDIATIKQHLRHMRRNLRLKRPTSIYRKSYKQEKFN</sequence>
<feature type="transmembrane region" description="Helical" evidence="6">
    <location>
        <begin position="237"/>
        <end position="263"/>
    </location>
</feature>
<evidence type="ECO:0000259" key="7">
    <source>
        <dbReference type="PROSITE" id="PS50923"/>
    </source>
</evidence>
<evidence type="ECO:0000256" key="4">
    <source>
        <dbReference type="ARBA" id="ARBA00023180"/>
    </source>
</evidence>
<keyword evidence="4" id="KW-0325">Glycoprotein</keyword>
<reference evidence="9" key="1">
    <citation type="submission" date="2025-08" db="UniProtKB">
        <authorList>
            <consortium name="RefSeq"/>
        </authorList>
    </citation>
    <scope>IDENTIFICATION</scope>
    <source>
        <tissue evidence="9">Gonads</tissue>
    </source>
</reference>
<dbReference type="RefSeq" id="XP_023930952.1">
    <property type="nucleotide sequence ID" value="XM_024075184.1"/>
</dbReference>
<proteinExistence type="predicted"/>
<dbReference type="InterPro" id="IPR035976">
    <property type="entry name" value="Sushi/SCR/CCP_sf"/>
</dbReference>